<dbReference type="EMBL" id="CACVKT020010330">
    <property type="protein sequence ID" value="CAC5425875.1"/>
    <property type="molecule type" value="Genomic_DNA"/>
</dbReference>
<evidence type="ECO:0000313" key="7">
    <source>
        <dbReference type="EMBL" id="CAC5425875.1"/>
    </source>
</evidence>
<dbReference type="SUPFAM" id="SSF54909">
    <property type="entry name" value="Dimeric alpha+beta barrel"/>
    <property type="match status" value="1"/>
</dbReference>
<keyword evidence="8" id="KW-1185">Reference proteome</keyword>
<dbReference type="GO" id="GO:0046872">
    <property type="term" value="F:metal ion binding"/>
    <property type="evidence" value="ECO:0007669"/>
    <property type="project" value="UniProtKB-KW"/>
</dbReference>
<protein>
    <recommendedName>
        <fullName evidence="6">Dyp-type peroxidase C-terminal domain-containing protein</fullName>
    </recommendedName>
</protein>
<keyword evidence="5" id="KW-0408">Iron</keyword>
<keyword evidence="3" id="KW-0479">Metal-binding</keyword>
<dbReference type="InterPro" id="IPR006314">
    <property type="entry name" value="Dyp_peroxidase"/>
</dbReference>
<sequence>MAALRGSVRQLAKLNSSFSCSRRGLATGRSTISRFSKPLLIGGLAAGTGLGWLYKNKDNFKTRVNEAISAVTPTPVFAAAPPASQPSVFSQGKDHALYLWIHLKPTANVKEVGRVCAKLQNLVDQVTDPKMSDESDEIWAGVGFGPNIYKQLGGNPKENYTYAYRKGTLGEMPSSGGDVFIHAKCNTVSKLFELSQLFLNSLPAGSVDNAEDIFSFVYQNGRDLSGFIDGTENPADDDSRQNVAVEKDTGGSYVITQKWIHDLKLISTEKDKTMEGWVGRTRADSIELKKKTTSSHVARMTGGTNFEQKKAFEMVRQSMPFGNVTGEAGLFFIGYTASPENLNFMLDRMVGAGGDGVSDDIMRLTKNVKGTYWYFPGVAELRKMA</sequence>
<dbReference type="AlphaFoldDB" id="A0A6J8F2H0"/>
<dbReference type="Proteomes" id="UP000507470">
    <property type="component" value="Unassembled WGS sequence"/>
</dbReference>
<evidence type="ECO:0000256" key="3">
    <source>
        <dbReference type="ARBA" id="ARBA00022723"/>
    </source>
</evidence>
<evidence type="ECO:0000256" key="5">
    <source>
        <dbReference type="ARBA" id="ARBA00023004"/>
    </source>
</evidence>
<dbReference type="Pfam" id="PF20628">
    <property type="entry name" value="Dyp_perox_C"/>
    <property type="match status" value="1"/>
</dbReference>
<accession>A0A6J8F2H0</accession>
<organism evidence="7 8">
    <name type="scientific">Mytilus coruscus</name>
    <name type="common">Sea mussel</name>
    <dbReference type="NCBI Taxonomy" id="42192"/>
    <lineage>
        <taxon>Eukaryota</taxon>
        <taxon>Metazoa</taxon>
        <taxon>Spiralia</taxon>
        <taxon>Lophotrochozoa</taxon>
        <taxon>Mollusca</taxon>
        <taxon>Bivalvia</taxon>
        <taxon>Autobranchia</taxon>
        <taxon>Pteriomorphia</taxon>
        <taxon>Mytilida</taxon>
        <taxon>Mytiloidea</taxon>
        <taxon>Mytilidae</taxon>
        <taxon>Mytilinae</taxon>
        <taxon>Mytilus</taxon>
    </lineage>
</organism>
<evidence type="ECO:0000256" key="4">
    <source>
        <dbReference type="ARBA" id="ARBA00023002"/>
    </source>
</evidence>
<comment type="cofactor">
    <cofactor evidence="1">
        <name>heme b</name>
        <dbReference type="ChEBI" id="CHEBI:60344"/>
    </cofactor>
</comment>
<evidence type="ECO:0000313" key="8">
    <source>
        <dbReference type="Proteomes" id="UP000507470"/>
    </source>
</evidence>
<gene>
    <name evidence="7" type="ORF">MCOR_57654</name>
</gene>
<dbReference type="PANTHER" id="PTHR30521">
    <property type="entry name" value="DEFERROCHELATASE/PEROXIDASE"/>
    <property type="match status" value="1"/>
</dbReference>
<proteinExistence type="predicted"/>
<keyword evidence="4" id="KW-0560">Oxidoreductase</keyword>
<dbReference type="PROSITE" id="PS51404">
    <property type="entry name" value="DYP_PEROXIDASE"/>
    <property type="match status" value="1"/>
</dbReference>
<feature type="domain" description="Dyp-type peroxidase C-terminal" evidence="6">
    <location>
        <begin position="222"/>
        <end position="378"/>
    </location>
</feature>
<dbReference type="GO" id="GO:0004601">
    <property type="term" value="F:peroxidase activity"/>
    <property type="evidence" value="ECO:0007669"/>
    <property type="project" value="UniProtKB-KW"/>
</dbReference>
<dbReference type="InterPro" id="IPR048328">
    <property type="entry name" value="Dyp_perox_C"/>
</dbReference>
<reference evidence="7 8" key="1">
    <citation type="submission" date="2020-06" db="EMBL/GenBank/DDBJ databases">
        <authorList>
            <person name="Li R."/>
            <person name="Bekaert M."/>
        </authorList>
    </citation>
    <scope>NUCLEOTIDE SEQUENCE [LARGE SCALE GENOMIC DNA]</scope>
    <source>
        <strain evidence="8">wild</strain>
    </source>
</reference>
<name>A0A6J8F2H0_MYTCO</name>
<dbReference type="InterPro" id="IPR011008">
    <property type="entry name" value="Dimeric_a/b-barrel"/>
</dbReference>
<evidence type="ECO:0000256" key="2">
    <source>
        <dbReference type="ARBA" id="ARBA00022559"/>
    </source>
</evidence>
<keyword evidence="2" id="KW-0575">Peroxidase</keyword>
<dbReference type="GO" id="GO:0005829">
    <property type="term" value="C:cytosol"/>
    <property type="evidence" value="ECO:0007669"/>
    <property type="project" value="TreeGrafter"/>
</dbReference>
<dbReference type="GO" id="GO:0020037">
    <property type="term" value="F:heme binding"/>
    <property type="evidence" value="ECO:0007669"/>
    <property type="project" value="InterPro"/>
</dbReference>
<dbReference type="NCBIfam" id="TIGR01413">
    <property type="entry name" value="Dyp_perox_fam"/>
    <property type="match status" value="1"/>
</dbReference>
<evidence type="ECO:0000259" key="6">
    <source>
        <dbReference type="Pfam" id="PF20628"/>
    </source>
</evidence>
<dbReference type="PANTHER" id="PTHR30521:SF0">
    <property type="entry name" value="DYP-TYPE PEROXIDASE FAMILY PROTEIN"/>
    <property type="match status" value="1"/>
</dbReference>
<evidence type="ECO:0000256" key="1">
    <source>
        <dbReference type="ARBA" id="ARBA00001970"/>
    </source>
</evidence>
<dbReference type="OrthoDB" id="76259at2759"/>